<accession>F4KYH4</accession>
<evidence type="ECO:0000313" key="5">
    <source>
        <dbReference type="EMBL" id="AEE49415.1"/>
    </source>
</evidence>
<organism evidence="5 6">
    <name type="scientific">Haliscomenobacter hydrossis (strain ATCC 27775 / DSM 1100 / LMG 10767 / O)</name>
    <dbReference type="NCBI Taxonomy" id="760192"/>
    <lineage>
        <taxon>Bacteria</taxon>
        <taxon>Pseudomonadati</taxon>
        <taxon>Bacteroidota</taxon>
        <taxon>Saprospiria</taxon>
        <taxon>Saprospirales</taxon>
        <taxon>Haliscomenobacteraceae</taxon>
        <taxon>Haliscomenobacter</taxon>
    </lineage>
</organism>
<evidence type="ECO:0000256" key="1">
    <source>
        <dbReference type="ARBA" id="ARBA00004442"/>
    </source>
</evidence>
<comment type="subcellular location">
    <subcellularLocation>
        <location evidence="1">Cell outer membrane</location>
    </subcellularLocation>
</comment>
<keyword evidence="2" id="KW-0472">Membrane</keyword>
<dbReference type="RefSeq" id="WP_013763969.1">
    <property type="nucleotide sequence ID" value="NC_015510.1"/>
</dbReference>
<dbReference type="Pfam" id="PF07715">
    <property type="entry name" value="Plug"/>
    <property type="match status" value="1"/>
</dbReference>
<evidence type="ECO:0000313" key="6">
    <source>
        <dbReference type="Proteomes" id="UP000008461"/>
    </source>
</evidence>
<dbReference type="KEGG" id="hhy:Halhy_1523"/>
<reference evidence="5 6" key="1">
    <citation type="journal article" date="2011" name="Stand. Genomic Sci.">
        <title>Complete genome sequence of Haliscomenobacter hydrossis type strain (O).</title>
        <authorList>
            <consortium name="US DOE Joint Genome Institute (JGI-PGF)"/>
            <person name="Daligault H."/>
            <person name="Lapidus A."/>
            <person name="Zeytun A."/>
            <person name="Nolan M."/>
            <person name="Lucas S."/>
            <person name="Del Rio T.G."/>
            <person name="Tice H."/>
            <person name="Cheng J.F."/>
            <person name="Tapia R."/>
            <person name="Han C."/>
            <person name="Goodwin L."/>
            <person name="Pitluck S."/>
            <person name="Liolios K."/>
            <person name="Pagani I."/>
            <person name="Ivanova N."/>
            <person name="Huntemann M."/>
            <person name="Mavromatis K."/>
            <person name="Mikhailova N."/>
            <person name="Pati A."/>
            <person name="Chen A."/>
            <person name="Palaniappan K."/>
            <person name="Land M."/>
            <person name="Hauser L."/>
            <person name="Brambilla E.M."/>
            <person name="Rohde M."/>
            <person name="Verbarg S."/>
            <person name="Goker M."/>
            <person name="Bristow J."/>
            <person name="Eisen J.A."/>
            <person name="Markowitz V."/>
            <person name="Hugenholtz P."/>
            <person name="Kyrpides N.C."/>
            <person name="Klenk H.P."/>
            <person name="Woyke T."/>
        </authorList>
    </citation>
    <scope>NUCLEOTIDE SEQUENCE [LARGE SCALE GENOMIC DNA]</scope>
    <source>
        <strain evidence="6">ATCC 27775 / DSM 1100 / LMG 10767 / O</strain>
    </source>
</reference>
<dbReference type="EMBL" id="CP002691">
    <property type="protein sequence ID" value="AEE49415.1"/>
    <property type="molecule type" value="Genomic_DNA"/>
</dbReference>
<dbReference type="Gene3D" id="2.170.130.10">
    <property type="entry name" value="TonB-dependent receptor, plug domain"/>
    <property type="match status" value="1"/>
</dbReference>
<dbReference type="HOGENOM" id="CLU_004317_0_2_10"/>
<gene>
    <name evidence="5" type="ordered locus">Halhy_1523</name>
</gene>
<dbReference type="InterPro" id="IPR037066">
    <property type="entry name" value="Plug_dom_sf"/>
</dbReference>
<dbReference type="InterPro" id="IPR012910">
    <property type="entry name" value="Plug_dom"/>
</dbReference>
<dbReference type="Gene3D" id="2.40.170.20">
    <property type="entry name" value="TonB-dependent receptor, beta-barrel domain"/>
    <property type="match status" value="1"/>
</dbReference>
<keyword evidence="3" id="KW-0998">Cell outer membrane</keyword>
<dbReference type="STRING" id="760192.Halhy_1523"/>
<dbReference type="eggNOG" id="COG1629">
    <property type="taxonomic scope" value="Bacteria"/>
</dbReference>
<dbReference type="Proteomes" id="UP000008461">
    <property type="component" value="Chromosome"/>
</dbReference>
<sequence length="937" mass="104540">MQSLKFSSVLTLTFIVIGLVVKAQTDTLVLPNIPLTNDTTIFLDQGFGDTAGVLTFRSSRIIAKDFNRGNRYDPYQLIQGKIPGVVISRPGGDPNYGYQIQIRGLHSAIYNGFAFFPTTNGYTQQFNQTQPLVVVDGIPGVSLQTIDPQDIASIEVIKDAASLAAYGMRGANGVVLIETKKGNIGARGLQYSSYIAIDEALNPELGIDAATYRSLIGPNGTFQGFSRDLGATTDWYQPLVRTGFSQAHNLALNGTALNAAYRLALNFRNVNGIAQKSGFEQVNALFNIQKKLAKGKGQLDGLLAINTRNTSEVNPDIFRNAALMNPTAPVFSDTAALSGSYYNPNLFALFNPIEMLNLQTRENNHQVLTTGLTGTLELFKGLSAKIQSAFQHNRDAYGWALAKRVFGGYSGNTTWEERKLSHWYLNVELKGNWTWQQHQLQTQLGYTYQRWDGRGVLREGYDITEALPSYRPLIDVQGNPDFLVSEDPYRESDELLGVFVQTQYSFKQRWFVQGSLRREGFTRLGENKWALYPAFTLSGFIIPQNNAGNYLKIRTGFGLTGNIPPKNYITQQIILSGGPNAFINGEFKPGIYYPFVQNPNLQAELRKEINVGLEFALFKQRLQGQIQLYQSRSSNLLWQYSNAERNGFSDVHFENLMALKNQGVEVQLNLNAIQNSSHSWQSNLSLAHNQTVLDAPFPKTSAQSEVNSLEVGLVGSPGFCCGFLQKLEYQQPIGQFYTLLSSGIDANGQWIIQDQDKALSGNAQASLTLGWDNTVKWQRFSANVFWRAVIGHDLMNVFDLFYANPQNLLNIPGFNIPAVALSDRYAKLRAPFNYVSDYYIQNASFLRLDNLSLGYDVPWSKSNHKRSLFIYLSAQNLLTITQFTGNDPEIRLSNAGATLVPGLVNPNYWGDRRDLSGIDRGRYPLTQTWVLGVKMKL</sequence>
<evidence type="ECO:0000256" key="2">
    <source>
        <dbReference type="ARBA" id="ARBA00023136"/>
    </source>
</evidence>
<reference key="2">
    <citation type="submission" date="2011-04" db="EMBL/GenBank/DDBJ databases">
        <title>Complete sequence of chromosome of Haliscomenobacter hydrossis DSM 1100.</title>
        <authorList>
            <consortium name="US DOE Joint Genome Institute (JGI-PGF)"/>
            <person name="Lucas S."/>
            <person name="Han J."/>
            <person name="Lapidus A."/>
            <person name="Bruce D."/>
            <person name="Goodwin L."/>
            <person name="Pitluck S."/>
            <person name="Peters L."/>
            <person name="Kyrpides N."/>
            <person name="Mavromatis K."/>
            <person name="Ivanova N."/>
            <person name="Ovchinnikova G."/>
            <person name="Pagani I."/>
            <person name="Daligault H."/>
            <person name="Detter J.C."/>
            <person name="Han C."/>
            <person name="Land M."/>
            <person name="Hauser L."/>
            <person name="Markowitz V."/>
            <person name="Cheng J.-F."/>
            <person name="Hugenholtz P."/>
            <person name="Woyke T."/>
            <person name="Wu D."/>
            <person name="Verbarg S."/>
            <person name="Frueling A."/>
            <person name="Brambilla E."/>
            <person name="Klenk H.-P."/>
            <person name="Eisen J.A."/>
        </authorList>
    </citation>
    <scope>NUCLEOTIDE SEQUENCE</scope>
    <source>
        <strain>DSM 1100</strain>
    </source>
</reference>
<evidence type="ECO:0000256" key="3">
    <source>
        <dbReference type="ARBA" id="ARBA00023237"/>
    </source>
</evidence>
<dbReference type="OrthoDB" id="9819500at2"/>
<keyword evidence="5" id="KW-0675">Receptor</keyword>
<proteinExistence type="predicted"/>
<dbReference type="SUPFAM" id="SSF56935">
    <property type="entry name" value="Porins"/>
    <property type="match status" value="1"/>
</dbReference>
<dbReference type="NCBIfam" id="TIGR04056">
    <property type="entry name" value="OMP_RagA_SusC"/>
    <property type="match status" value="1"/>
</dbReference>
<feature type="domain" description="TonB-dependent receptor plug" evidence="4">
    <location>
        <begin position="61"/>
        <end position="174"/>
    </location>
</feature>
<dbReference type="InterPro" id="IPR023997">
    <property type="entry name" value="TonB-dep_OMP_SusC/RagA_CS"/>
</dbReference>
<keyword evidence="6" id="KW-1185">Reference proteome</keyword>
<name>F4KYH4_HALH1</name>
<dbReference type="AlphaFoldDB" id="F4KYH4"/>
<protein>
    <submittedName>
        <fullName evidence="5">TonB-dependent receptor plug</fullName>
    </submittedName>
</protein>
<dbReference type="InterPro" id="IPR036942">
    <property type="entry name" value="Beta-barrel_TonB_sf"/>
</dbReference>
<dbReference type="InterPro" id="IPR023996">
    <property type="entry name" value="TonB-dep_OMP_SusC/RagA"/>
</dbReference>
<dbReference type="NCBIfam" id="TIGR04057">
    <property type="entry name" value="SusC_RagA_signa"/>
    <property type="match status" value="1"/>
</dbReference>
<dbReference type="GO" id="GO:0009279">
    <property type="term" value="C:cell outer membrane"/>
    <property type="evidence" value="ECO:0007669"/>
    <property type="project" value="UniProtKB-SubCell"/>
</dbReference>
<evidence type="ECO:0000259" key="4">
    <source>
        <dbReference type="Pfam" id="PF07715"/>
    </source>
</evidence>